<accession>A0A553W9E2</accession>
<sequence>MKQMLAALVIALTFLCTSPASASGDSSCYPDWKVKQTDYNGCSSTALLSPGNDTRVNLLMLLYDRHGSVGPASRYSYEIVERRGEAEPFDWASFALKLGPSPANGKDDNTATDFPFGTRCMSNLAAGADFIAAVASAKGLTQAEKATLTAVRTALKPECSGETKAASVAEEALAQVQSPVGRAFASYLVGAAAFYDGDFAAAHAQFVRVDPKASAWLAEASTYMLARTTLNDATLSAFDEYGGISEKGADDSRIRAAETEFKNYLKAYPAGQYAVSARGLLRRVYWLGNRKDDLTAEYATQFAQGDPAKRNVSLPDLVQEFDIKALMQLKTEDVKDPMLLAVILLRDMRRPDDPKYADYGTPPVTRAALDALKPAFAAKGELFSYLQAAHAFYVADNPAEVLTLIPAAKSTGGYLDFSRLMLRALALDALGDPAARAALVSAVSVAALPQQRGAAELALALHDERARSAERVFAANSIIRDPDIREILLRYQAGPSLLRDLAVSGASPREKQVAIYTLLYKNLTRGFYSEFLRDLPLIPLQAKRRAADDYESPLYTDIALFRWSGSADFVCPALKTIASNLAVRPKDPTALLCLGEFIRLNGLDPEYYGVTRSLDDQPEKDELGGSPSQFAGKRFSRLDAYKAVIADPAAGAGNRAYALYRAVYCYAPAGYNGCDATDVPTSQRKAWFDQLKKQYPASVWAKKLRYYW</sequence>
<dbReference type="RefSeq" id="WP_143776501.1">
    <property type="nucleotide sequence ID" value="NZ_VKKU01000002.1"/>
</dbReference>
<comment type="caution">
    <text evidence="2">The sequence shown here is derived from an EMBL/GenBank/DDBJ whole genome shotgun (WGS) entry which is preliminary data.</text>
</comment>
<evidence type="ECO:0000313" key="2">
    <source>
        <dbReference type="EMBL" id="TSB01308.1"/>
    </source>
</evidence>
<reference evidence="2 3" key="1">
    <citation type="submission" date="2019-07" db="EMBL/GenBank/DDBJ databases">
        <authorList>
            <person name="Park M."/>
        </authorList>
    </citation>
    <scope>NUCLEOTIDE SEQUENCE [LARGE SCALE GENOMIC DNA]</scope>
    <source>
        <strain evidence="2 3">KCTC32445</strain>
    </source>
</reference>
<gene>
    <name evidence="2" type="ORF">FOM92_08815</name>
</gene>
<feature type="signal peptide" evidence="1">
    <location>
        <begin position="1"/>
        <end position="22"/>
    </location>
</feature>
<organism evidence="2 3">
    <name type="scientific">Sphingorhabdus contaminans</name>
    <dbReference type="NCBI Taxonomy" id="1343899"/>
    <lineage>
        <taxon>Bacteria</taxon>
        <taxon>Pseudomonadati</taxon>
        <taxon>Pseudomonadota</taxon>
        <taxon>Alphaproteobacteria</taxon>
        <taxon>Sphingomonadales</taxon>
        <taxon>Sphingomonadaceae</taxon>
        <taxon>Sphingorhabdus</taxon>
    </lineage>
</organism>
<feature type="chain" id="PRO_5021895029" evidence="1">
    <location>
        <begin position="23"/>
        <end position="708"/>
    </location>
</feature>
<evidence type="ECO:0000256" key="1">
    <source>
        <dbReference type="SAM" id="SignalP"/>
    </source>
</evidence>
<keyword evidence="3" id="KW-1185">Reference proteome</keyword>
<dbReference type="OrthoDB" id="5583261at2"/>
<dbReference type="AlphaFoldDB" id="A0A553W9E2"/>
<protein>
    <submittedName>
        <fullName evidence="2">Outer membrane assembly lipoprotein YfiO</fullName>
    </submittedName>
</protein>
<keyword evidence="1" id="KW-0732">Signal</keyword>
<dbReference type="Proteomes" id="UP000320160">
    <property type="component" value="Unassembled WGS sequence"/>
</dbReference>
<proteinExistence type="predicted"/>
<keyword evidence="2" id="KW-0449">Lipoprotein</keyword>
<name>A0A553W9E2_9SPHN</name>
<evidence type="ECO:0000313" key="3">
    <source>
        <dbReference type="Proteomes" id="UP000320160"/>
    </source>
</evidence>
<dbReference type="EMBL" id="VKKU01000002">
    <property type="protein sequence ID" value="TSB01308.1"/>
    <property type="molecule type" value="Genomic_DNA"/>
</dbReference>